<accession>A0A099I9J6</accession>
<reference evidence="1 2" key="1">
    <citation type="submission" date="2014-08" db="EMBL/GenBank/DDBJ databases">
        <title>Clostridium innocuum, an unnegligible vancomycin-resistant pathogen causing extra-intestinal infections.</title>
        <authorList>
            <person name="Feng Y."/>
            <person name="Chiu C.-H."/>
        </authorList>
    </citation>
    <scope>NUCLEOTIDE SEQUENCE [LARGE SCALE GENOMIC DNA]</scope>
    <source>
        <strain evidence="1 2">AN88</strain>
    </source>
</reference>
<evidence type="ECO:0000313" key="2">
    <source>
        <dbReference type="Proteomes" id="UP000030008"/>
    </source>
</evidence>
<evidence type="ECO:0000313" key="1">
    <source>
        <dbReference type="EMBL" id="KGJ54340.1"/>
    </source>
</evidence>
<comment type="caution">
    <text evidence="1">The sequence shown here is derived from an EMBL/GenBank/DDBJ whole genome shotgun (WGS) entry which is preliminary data.</text>
</comment>
<sequence length="281" mass="32840">MRQIDVVYSPMCEATAAMIEKLRIWLEGTDIKINLIPYHQLPSDKKNLRKCENCFIDVYDRGRKIDTVPLHKQQLYAALQIERNAEDEEPVFSKWNGLTAEQFKNCLHKDEISFIPITKHNYLREMSMCLTNYPFGNPSEQYHQSCISLKSKVFSEVWQKEDIAGIFAVLDDRVIGLLEVMPREILQKYGYMTGTAGNSDSYLTIGCYEVGYGVPRVEMLDALMENLEKVYPLFHRKYLEGIGIYEWRDGFNPYWVYEKYGYSRTEKLADNIIVMSKKLCK</sequence>
<dbReference type="EMBL" id="JQIF01000017">
    <property type="protein sequence ID" value="KGJ54340.1"/>
    <property type="molecule type" value="Genomic_DNA"/>
</dbReference>
<protein>
    <submittedName>
        <fullName evidence="1">Uncharacterized protein</fullName>
    </submittedName>
</protein>
<dbReference type="RefSeq" id="WP_044904237.1">
    <property type="nucleotide sequence ID" value="NZ_JQIF01000017.1"/>
</dbReference>
<proteinExistence type="predicted"/>
<organism evidence="1 2">
    <name type="scientific">Clostridium innocuum</name>
    <dbReference type="NCBI Taxonomy" id="1522"/>
    <lineage>
        <taxon>Bacteria</taxon>
        <taxon>Bacillati</taxon>
        <taxon>Bacillota</taxon>
        <taxon>Clostridia</taxon>
        <taxon>Eubacteriales</taxon>
        <taxon>Clostridiaceae</taxon>
        <taxon>Clostridium</taxon>
    </lineage>
</organism>
<name>A0A099I9J6_CLOIN</name>
<gene>
    <name evidence="1" type="ORF">CIAN88_04155</name>
</gene>
<dbReference type="AlphaFoldDB" id="A0A099I9J6"/>
<dbReference type="Proteomes" id="UP000030008">
    <property type="component" value="Unassembled WGS sequence"/>
</dbReference>